<feature type="domain" description="DUF7791" evidence="3">
    <location>
        <begin position="577"/>
        <end position="668"/>
    </location>
</feature>
<comment type="caution">
    <text evidence="4">The sequence shown here is derived from an EMBL/GenBank/DDBJ whole genome shotgun (WGS) entry which is preliminary data.</text>
</comment>
<proteinExistence type="predicted"/>
<evidence type="ECO:0000259" key="2">
    <source>
        <dbReference type="Pfam" id="PF24883"/>
    </source>
</evidence>
<dbReference type="OrthoDB" id="443402at2759"/>
<dbReference type="Pfam" id="PF24883">
    <property type="entry name" value="NPHP3_N"/>
    <property type="match status" value="1"/>
</dbReference>
<dbReference type="Pfam" id="PF25053">
    <property type="entry name" value="DUF7791"/>
    <property type="match status" value="1"/>
</dbReference>
<dbReference type="Proteomes" id="UP000053317">
    <property type="component" value="Unassembled WGS sequence"/>
</dbReference>
<reference evidence="4 5" key="1">
    <citation type="submission" date="2015-05" db="EMBL/GenBank/DDBJ databases">
        <title>Distinctive expansion of gene families associated with plant cell wall degradation and secondary metabolism in the genomes of grapevine trunk pathogens.</title>
        <authorList>
            <person name="Lawrence D.P."/>
            <person name="Travadon R."/>
            <person name="Rolshausen P.E."/>
            <person name="Baumgartner K."/>
        </authorList>
    </citation>
    <scope>NUCLEOTIDE SEQUENCE [LARGE SCALE GENOMIC DNA]</scope>
    <source>
        <strain evidence="4">UCRPC4</strain>
    </source>
</reference>
<gene>
    <name evidence="4" type="ORF">UCRPC4_g04863</name>
</gene>
<dbReference type="InterPro" id="IPR056884">
    <property type="entry name" value="NPHP3-like_N"/>
</dbReference>
<feature type="domain" description="Nephrocystin 3-like N-terminal" evidence="2">
    <location>
        <begin position="250"/>
        <end position="426"/>
    </location>
</feature>
<dbReference type="InterPro" id="IPR056693">
    <property type="entry name" value="DUF7791"/>
</dbReference>
<dbReference type="SUPFAM" id="SSF52540">
    <property type="entry name" value="P-loop containing nucleoside triphosphate hydrolases"/>
    <property type="match status" value="1"/>
</dbReference>
<evidence type="ECO:0000256" key="1">
    <source>
        <dbReference type="ARBA" id="ARBA00022737"/>
    </source>
</evidence>
<dbReference type="AlphaFoldDB" id="A0A0G2E6K9"/>
<keyword evidence="5" id="KW-1185">Reference proteome</keyword>
<dbReference type="Gene3D" id="3.40.50.300">
    <property type="entry name" value="P-loop containing nucleotide triphosphate hydrolases"/>
    <property type="match status" value="1"/>
</dbReference>
<evidence type="ECO:0000313" key="5">
    <source>
        <dbReference type="Proteomes" id="UP000053317"/>
    </source>
</evidence>
<dbReference type="PANTHER" id="PTHR10039">
    <property type="entry name" value="AMELOGENIN"/>
    <property type="match status" value="1"/>
</dbReference>
<sequence>MEPLTALGLACNIMQAIDYSRKAIRGYKEITKNGSTSANKDIYDRSGQIKKSSEGILVWLGQHQSSSKPLTVAESELQDVANQCVKIADTLRKKLAPLEKYKQGSKRAVWKMSLKMILDNDMNDMELQLSNYESVLQTKILTHLNAKEELHFLEQQDRLKELDTTLVMFIQRVAEGFTNACDLIRDEATMTQQLVLQQGKSTRDHLDRTLQDQNSERLTKVQYDRLLDSLRYPEINARRNAIAENHRRTFEWIYDEYIHEWSPFVPFLEGSEKMYWIRGKPGSGKSCLMKFVFNEPRTIEALGKWKPQGSIRLLSHFFWNSGTKSQRSLHGFLLSLTYQLLRDSQDIAGKLISAHQRISEHRNNDDWSESELLRVIKQLAGSHSNPVCIFIDGLDEVDQEYGNLKLIALVQELALLENVKICVSSRPEMEFRSRWYTCPKLKLEDLTREDMKVLARDLLQNAHCGRLAHLEPRDLQRWIDTIVFKAEGVFLWAVYAIKSLSRGLLGRDSWEEMHQRLKKLPDGIVNLYRTMWKRLNEDEELWREDAAWYFRLVSEYDRSSLLAITLAKHASLREEIIQNLRVCDWADLKSQCLETEQHLLVRCAGLLEVTGGTASDAENTTGIWGHVDFIHRSARDFLYETIDGQAILQHSAISDLDSCRIIIRTHMAWIVVRQSEGSLFTSDVVLVLECLDRYLWLNVLKEEVLEMFIEFVQFFQDLRRNEGVVLHRESVTDVIGCTLKRYPSLGFTFIQEVLKDYELNEEYAIYLLSCAATACSSNPGDRGDNDLVFKTFRFLLNKGANPNVRLPVRWPHDPYYYVVSLFEWCLLDSVCAKPSEIERILELLIEFGFDANQTMWLDLGPINFEIFGKGLEHFAPSLIVKCNLSQLLSMFDINRDKSGIVYSALSERSMEAVYIYNPITSSPPERPKSPVLLKPTAESDVVKLNTALHDFEELSEQGGVRWHNQWGSAAEDREERNAAWERTVGLAIEEIRGRCQVFRGDDDLTELARAGILVSRDTLKLPEFHDEIIEQITADRGKDPDLSTQVHEVT</sequence>
<dbReference type="PANTHER" id="PTHR10039:SF5">
    <property type="entry name" value="NACHT DOMAIN-CONTAINING PROTEIN"/>
    <property type="match status" value="1"/>
</dbReference>
<accession>A0A0G2E6K9</accession>
<keyword evidence="1" id="KW-0677">Repeat</keyword>
<dbReference type="EMBL" id="LCWF01000119">
    <property type="protein sequence ID" value="KKY18667.1"/>
    <property type="molecule type" value="Genomic_DNA"/>
</dbReference>
<reference evidence="4 5" key="2">
    <citation type="submission" date="2015-05" db="EMBL/GenBank/DDBJ databases">
        <authorList>
            <person name="Morales-Cruz A."/>
            <person name="Amrine K.C."/>
            <person name="Cantu D."/>
        </authorList>
    </citation>
    <scope>NUCLEOTIDE SEQUENCE [LARGE SCALE GENOMIC DNA]</scope>
    <source>
        <strain evidence="4">UCRPC4</strain>
    </source>
</reference>
<protein>
    <submittedName>
        <fullName evidence="4">Uncharacterized protein</fullName>
    </submittedName>
</protein>
<name>A0A0G2E6K9_PHACM</name>
<dbReference type="InterPro" id="IPR027417">
    <property type="entry name" value="P-loop_NTPase"/>
</dbReference>
<evidence type="ECO:0000259" key="3">
    <source>
        <dbReference type="Pfam" id="PF25053"/>
    </source>
</evidence>
<evidence type="ECO:0000313" key="4">
    <source>
        <dbReference type="EMBL" id="KKY18667.1"/>
    </source>
</evidence>
<organism evidence="4 5">
    <name type="scientific">Phaeomoniella chlamydospora</name>
    <name type="common">Phaeoacremonium chlamydosporum</name>
    <dbReference type="NCBI Taxonomy" id="158046"/>
    <lineage>
        <taxon>Eukaryota</taxon>
        <taxon>Fungi</taxon>
        <taxon>Dikarya</taxon>
        <taxon>Ascomycota</taxon>
        <taxon>Pezizomycotina</taxon>
        <taxon>Eurotiomycetes</taxon>
        <taxon>Chaetothyriomycetidae</taxon>
        <taxon>Phaeomoniellales</taxon>
        <taxon>Phaeomoniellaceae</taxon>
        <taxon>Phaeomoniella</taxon>
    </lineage>
</organism>